<dbReference type="Pfam" id="PF04290">
    <property type="entry name" value="DctQ"/>
    <property type="match status" value="1"/>
</dbReference>
<reference evidence="11" key="1">
    <citation type="submission" date="2016-10" db="EMBL/GenBank/DDBJ databases">
        <authorList>
            <person name="Varghese N."/>
            <person name="Submissions S."/>
        </authorList>
    </citation>
    <scope>NUCLEOTIDE SEQUENCE [LARGE SCALE GENOMIC DNA]</scope>
    <source>
        <strain evidence="11">DSM 22082</strain>
    </source>
</reference>
<feature type="transmembrane region" description="Helical" evidence="9">
    <location>
        <begin position="136"/>
        <end position="155"/>
    </location>
</feature>
<dbReference type="STRING" id="629680.SAMN04489751_2044"/>
<comment type="subcellular location">
    <subcellularLocation>
        <location evidence="1">Cell inner membrane</location>
        <topology evidence="1">Multi-pass membrane protein</topology>
    </subcellularLocation>
</comment>
<keyword evidence="6 9" id="KW-1133">Transmembrane helix</keyword>
<evidence type="ECO:0000256" key="6">
    <source>
        <dbReference type="ARBA" id="ARBA00022989"/>
    </source>
</evidence>
<gene>
    <name evidence="11" type="ORF">SAMN04489751_2044</name>
</gene>
<evidence type="ECO:0000256" key="2">
    <source>
        <dbReference type="ARBA" id="ARBA00022448"/>
    </source>
</evidence>
<dbReference type="Proteomes" id="UP000199700">
    <property type="component" value="Chromosome"/>
</dbReference>
<evidence type="ECO:0000256" key="1">
    <source>
        <dbReference type="ARBA" id="ARBA00004429"/>
    </source>
</evidence>
<dbReference type="InterPro" id="IPR007387">
    <property type="entry name" value="TRAP_DctQ"/>
</dbReference>
<evidence type="ECO:0000256" key="4">
    <source>
        <dbReference type="ARBA" id="ARBA00022519"/>
    </source>
</evidence>
<dbReference type="GO" id="GO:0015740">
    <property type="term" value="P:C4-dicarboxylate transport"/>
    <property type="evidence" value="ECO:0007669"/>
    <property type="project" value="TreeGrafter"/>
</dbReference>
<feature type="transmembrane region" description="Helical" evidence="9">
    <location>
        <begin position="20"/>
        <end position="43"/>
    </location>
</feature>
<feature type="transmembrane region" description="Helical" evidence="9">
    <location>
        <begin position="93"/>
        <end position="116"/>
    </location>
</feature>
<evidence type="ECO:0000256" key="9">
    <source>
        <dbReference type="SAM" id="Phobius"/>
    </source>
</evidence>
<dbReference type="PANTHER" id="PTHR35011:SF10">
    <property type="entry name" value="TRAP TRANSPORTER SMALL PERMEASE PROTEIN"/>
    <property type="match status" value="1"/>
</dbReference>
<evidence type="ECO:0000256" key="8">
    <source>
        <dbReference type="ARBA" id="ARBA00038436"/>
    </source>
</evidence>
<keyword evidence="12" id="KW-1185">Reference proteome</keyword>
<evidence type="ECO:0000313" key="12">
    <source>
        <dbReference type="Proteomes" id="UP000199700"/>
    </source>
</evidence>
<dbReference type="RefSeq" id="WP_092105328.1">
    <property type="nucleotide sequence ID" value="NZ_LT629739.1"/>
</dbReference>
<keyword evidence="2" id="KW-0813">Transport</keyword>
<dbReference type="GO" id="GO:0022857">
    <property type="term" value="F:transmembrane transporter activity"/>
    <property type="evidence" value="ECO:0007669"/>
    <property type="project" value="TreeGrafter"/>
</dbReference>
<dbReference type="AlphaFoldDB" id="A0A1H1SAU8"/>
<feature type="domain" description="Tripartite ATP-independent periplasmic transporters DctQ component" evidence="10">
    <location>
        <begin position="29"/>
        <end position="162"/>
    </location>
</feature>
<evidence type="ECO:0000256" key="3">
    <source>
        <dbReference type="ARBA" id="ARBA00022475"/>
    </source>
</evidence>
<evidence type="ECO:0000256" key="7">
    <source>
        <dbReference type="ARBA" id="ARBA00023136"/>
    </source>
</evidence>
<accession>A0A1H1SAU8</accession>
<organism evidence="11 12">
    <name type="scientific">Brevibacterium sandarakinum</name>
    <dbReference type="NCBI Taxonomy" id="629680"/>
    <lineage>
        <taxon>Bacteria</taxon>
        <taxon>Bacillati</taxon>
        <taxon>Actinomycetota</taxon>
        <taxon>Actinomycetes</taxon>
        <taxon>Micrococcales</taxon>
        <taxon>Brevibacteriaceae</taxon>
        <taxon>Brevibacterium</taxon>
    </lineage>
</organism>
<dbReference type="InterPro" id="IPR055348">
    <property type="entry name" value="DctQ"/>
</dbReference>
<feature type="transmembrane region" description="Helical" evidence="9">
    <location>
        <begin position="55"/>
        <end position="72"/>
    </location>
</feature>
<evidence type="ECO:0000256" key="5">
    <source>
        <dbReference type="ARBA" id="ARBA00022692"/>
    </source>
</evidence>
<keyword evidence="3" id="KW-1003">Cell membrane</keyword>
<dbReference type="EMBL" id="LT629739">
    <property type="protein sequence ID" value="SDS44876.1"/>
    <property type="molecule type" value="Genomic_DNA"/>
</dbReference>
<proteinExistence type="inferred from homology"/>
<keyword evidence="7 9" id="KW-0472">Membrane</keyword>
<dbReference type="GO" id="GO:0005886">
    <property type="term" value="C:plasma membrane"/>
    <property type="evidence" value="ECO:0007669"/>
    <property type="project" value="UniProtKB-SubCell"/>
</dbReference>
<sequence>MRPNTRLNSAWKYVERAGAYLAGLAVGAMVVTTTIEIISRNLFTSSISWVFEFQVQYLMIIAYFMSVSYAQLRKDHIYIELLTDRIRGYSLKAATILNKTVCLAITGLLTYYSFTLLEKSIRTQSLGQPSLPWPEWTSDIFLLIGFGMITVRFCIELVQSLRAKPDHNNSAAPLIAERDYGSEGTKEQGE</sequence>
<evidence type="ECO:0000259" key="10">
    <source>
        <dbReference type="Pfam" id="PF04290"/>
    </source>
</evidence>
<dbReference type="PANTHER" id="PTHR35011">
    <property type="entry name" value="2,3-DIKETO-L-GULONATE TRAP TRANSPORTER SMALL PERMEASE PROTEIN YIAM"/>
    <property type="match status" value="1"/>
</dbReference>
<comment type="similarity">
    <text evidence="8">Belongs to the TRAP transporter small permease family.</text>
</comment>
<protein>
    <submittedName>
        <fullName evidence="11">TRAP-type C4-dicarboxylate transport system, small permease component</fullName>
    </submittedName>
</protein>
<keyword evidence="4" id="KW-0997">Cell inner membrane</keyword>
<keyword evidence="5 9" id="KW-0812">Transmembrane</keyword>
<dbReference type="OrthoDB" id="4250245at2"/>
<name>A0A1H1SAU8_BRESA</name>
<evidence type="ECO:0000313" key="11">
    <source>
        <dbReference type="EMBL" id="SDS44876.1"/>
    </source>
</evidence>